<sequence length="62" mass="7215">MTINSTMSIPVYQKEDEEIYLNQMRTIEFPNNPNGDKPRYLISIKQPIIFTSSAHPKLAKDF</sequence>
<dbReference type="EMBL" id="RCBY01000198">
    <property type="protein sequence ID" value="RQH29117.1"/>
    <property type="molecule type" value="Genomic_DNA"/>
</dbReference>
<evidence type="ECO:0000313" key="1">
    <source>
        <dbReference type="EMBL" id="RQH29117.1"/>
    </source>
</evidence>
<evidence type="ECO:0000313" key="2">
    <source>
        <dbReference type="Proteomes" id="UP000269154"/>
    </source>
</evidence>
<comment type="caution">
    <text evidence="1">The sequence shown here is derived from an EMBL/GenBank/DDBJ whole genome shotgun (WGS) entry which is preliminary data.</text>
</comment>
<dbReference type="AlphaFoldDB" id="A0A3N6QNN9"/>
<accession>A0A3N6QNN9</accession>
<keyword evidence="2" id="KW-1185">Reference proteome</keyword>
<proteinExistence type="predicted"/>
<dbReference type="Proteomes" id="UP000269154">
    <property type="component" value="Unassembled WGS sequence"/>
</dbReference>
<organism evidence="1 2">
    <name type="scientific">Okeania hirsuta</name>
    <dbReference type="NCBI Taxonomy" id="1458930"/>
    <lineage>
        <taxon>Bacteria</taxon>
        <taxon>Bacillati</taxon>
        <taxon>Cyanobacteriota</taxon>
        <taxon>Cyanophyceae</taxon>
        <taxon>Oscillatoriophycideae</taxon>
        <taxon>Oscillatoriales</taxon>
        <taxon>Microcoleaceae</taxon>
        <taxon>Okeania</taxon>
    </lineage>
</organism>
<name>A0A3N6QNN9_9CYAN</name>
<protein>
    <submittedName>
        <fullName evidence="1">Uncharacterized protein</fullName>
    </submittedName>
</protein>
<reference evidence="1 2" key="1">
    <citation type="journal article" date="2018" name="ACS Chem. Biol.">
        <title>Ketoreductase domain dysfunction expands chemodiversity: malyngamide biosynthesis in the cyanobacterium Okeania hirsuta.</title>
        <authorList>
            <person name="Moss N.A."/>
            <person name="Leao T."/>
            <person name="Rankin M."/>
            <person name="McCullough T.M."/>
            <person name="Qu P."/>
            <person name="Korobeynikov A."/>
            <person name="Smith J.L."/>
            <person name="Gerwick L."/>
            <person name="Gerwick W.H."/>
        </authorList>
    </citation>
    <scope>NUCLEOTIDE SEQUENCE [LARGE SCALE GENOMIC DNA]</scope>
    <source>
        <strain evidence="1 2">PAB10Feb10-1</strain>
    </source>
</reference>
<gene>
    <name evidence="1" type="ORF">D5R40_25020</name>
</gene>